<proteinExistence type="predicted"/>
<evidence type="ECO:0000256" key="2">
    <source>
        <dbReference type="SAM" id="SignalP"/>
    </source>
</evidence>
<feature type="chain" id="PRO_5043327483" description="Apple domain-containing protein" evidence="2">
    <location>
        <begin position="16"/>
        <end position="176"/>
    </location>
</feature>
<dbReference type="EMBL" id="BTSY01000001">
    <property type="protein sequence ID" value="GMT09637.1"/>
    <property type="molecule type" value="Genomic_DNA"/>
</dbReference>
<feature type="non-terminal residue" evidence="4">
    <location>
        <position position="176"/>
    </location>
</feature>
<keyword evidence="2" id="KW-0732">Signal</keyword>
<keyword evidence="5" id="KW-1185">Reference proteome</keyword>
<organism evidence="4 5">
    <name type="scientific">Pristionchus fissidentatus</name>
    <dbReference type="NCBI Taxonomy" id="1538716"/>
    <lineage>
        <taxon>Eukaryota</taxon>
        <taxon>Metazoa</taxon>
        <taxon>Ecdysozoa</taxon>
        <taxon>Nematoda</taxon>
        <taxon>Chromadorea</taxon>
        <taxon>Rhabditida</taxon>
        <taxon>Rhabditina</taxon>
        <taxon>Diplogasteromorpha</taxon>
        <taxon>Diplogasteroidea</taxon>
        <taxon>Neodiplogasteridae</taxon>
        <taxon>Pristionchus</taxon>
    </lineage>
</organism>
<feature type="signal peptide" evidence="2">
    <location>
        <begin position="1"/>
        <end position="15"/>
    </location>
</feature>
<accession>A0AAV5UR77</accession>
<gene>
    <name evidence="4" type="ORF">PFISCL1PPCAC_934</name>
</gene>
<comment type="caution">
    <text evidence="4">The sequence shown here is derived from an EMBL/GenBank/DDBJ whole genome shotgun (WGS) entry which is preliminary data.</text>
</comment>
<name>A0AAV5UR77_9BILA</name>
<dbReference type="Proteomes" id="UP001432322">
    <property type="component" value="Unassembled WGS sequence"/>
</dbReference>
<protein>
    <recommendedName>
        <fullName evidence="3">Apple domain-containing protein</fullName>
    </recommendedName>
</protein>
<dbReference type="PROSITE" id="PS50948">
    <property type="entry name" value="PAN"/>
    <property type="match status" value="1"/>
</dbReference>
<sequence length="176" mass="18566">LLLLLFAAQFVRVRASACFAQEQPMSMGRPVRRQIDPCATLAECESACGADVNGRDMCDAYAYMGTKCLLLGRKINEDQLMQRTAGCSSVVTTTIDPAAARPAPETTTESTTTETTTTETTTTETTSTVPTTTTVLTTTITPMCKAPLVSPPPGCGAPKCTNPIVEEFKVTCAAGT</sequence>
<feature type="compositionally biased region" description="Low complexity" evidence="1">
    <location>
        <begin position="104"/>
        <end position="128"/>
    </location>
</feature>
<evidence type="ECO:0000259" key="3">
    <source>
        <dbReference type="PROSITE" id="PS50948"/>
    </source>
</evidence>
<evidence type="ECO:0000313" key="4">
    <source>
        <dbReference type="EMBL" id="GMT09637.1"/>
    </source>
</evidence>
<evidence type="ECO:0000313" key="5">
    <source>
        <dbReference type="Proteomes" id="UP001432322"/>
    </source>
</evidence>
<dbReference type="InterPro" id="IPR003609">
    <property type="entry name" value="Pan_app"/>
</dbReference>
<evidence type="ECO:0000256" key="1">
    <source>
        <dbReference type="SAM" id="MobiDB-lite"/>
    </source>
</evidence>
<reference evidence="4" key="1">
    <citation type="submission" date="2023-10" db="EMBL/GenBank/DDBJ databases">
        <title>Genome assembly of Pristionchus species.</title>
        <authorList>
            <person name="Yoshida K."/>
            <person name="Sommer R.J."/>
        </authorList>
    </citation>
    <scope>NUCLEOTIDE SEQUENCE</scope>
    <source>
        <strain evidence="4">RS5133</strain>
    </source>
</reference>
<feature type="region of interest" description="Disordered" evidence="1">
    <location>
        <begin position="99"/>
        <end position="128"/>
    </location>
</feature>
<dbReference type="AlphaFoldDB" id="A0AAV5UR77"/>
<feature type="domain" description="Apple" evidence="3">
    <location>
        <begin position="18"/>
        <end position="85"/>
    </location>
</feature>
<feature type="non-terminal residue" evidence="4">
    <location>
        <position position="1"/>
    </location>
</feature>